<dbReference type="AlphaFoldDB" id="A0A9P0NZR4"/>
<accession>A0A9P0NZR4</accession>
<keyword evidence="3" id="KW-1185">Reference proteome</keyword>
<evidence type="ECO:0000256" key="1">
    <source>
        <dbReference type="SAM" id="MobiDB-lite"/>
    </source>
</evidence>
<evidence type="ECO:0000313" key="2">
    <source>
        <dbReference type="EMBL" id="CAH1963061.1"/>
    </source>
</evidence>
<evidence type="ECO:0000313" key="3">
    <source>
        <dbReference type="Proteomes" id="UP001152888"/>
    </source>
</evidence>
<dbReference type="EMBL" id="CAKOFQ010006705">
    <property type="protein sequence ID" value="CAH1963061.1"/>
    <property type="molecule type" value="Genomic_DNA"/>
</dbReference>
<feature type="region of interest" description="Disordered" evidence="1">
    <location>
        <begin position="1"/>
        <end position="24"/>
    </location>
</feature>
<comment type="caution">
    <text evidence="2">The sequence shown here is derived from an EMBL/GenBank/DDBJ whole genome shotgun (WGS) entry which is preliminary data.</text>
</comment>
<reference evidence="2" key="1">
    <citation type="submission" date="2022-03" db="EMBL/GenBank/DDBJ databases">
        <authorList>
            <person name="Sayadi A."/>
        </authorList>
    </citation>
    <scope>NUCLEOTIDE SEQUENCE</scope>
</reference>
<feature type="compositionally biased region" description="Polar residues" evidence="1">
    <location>
        <begin position="8"/>
        <end position="24"/>
    </location>
</feature>
<organism evidence="2 3">
    <name type="scientific">Acanthoscelides obtectus</name>
    <name type="common">Bean weevil</name>
    <name type="synonym">Bruchus obtectus</name>
    <dbReference type="NCBI Taxonomy" id="200917"/>
    <lineage>
        <taxon>Eukaryota</taxon>
        <taxon>Metazoa</taxon>
        <taxon>Ecdysozoa</taxon>
        <taxon>Arthropoda</taxon>
        <taxon>Hexapoda</taxon>
        <taxon>Insecta</taxon>
        <taxon>Pterygota</taxon>
        <taxon>Neoptera</taxon>
        <taxon>Endopterygota</taxon>
        <taxon>Coleoptera</taxon>
        <taxon>Polyphaga</taxon>
        <taxon>Cucujiformia</taxon>
        <taxon>Chrysomeloidea</taxon>
        <taxon>Chrysomelidae</taxon>
        <taxon>Bruchinae</taxon>
        <taxon>Bruchini</taxon>
        <taxon>Acanthoscelides</taxon>
    </lineage>
</organism>
<name>A0A9P0NZR4_ACAOB</name>
<gene>
    <name evidence="2" type="ORF">ACAOBT_LOCUS4986</name>
</gene>
<proteinExistence type="predicted"/>
<dbReference type="Proteomes" id="UP001152888">
    <property type="component" value="Unassembled WGS sequence"/>
</dbReference>
<protein>
    <submittedName>
        <fullName evidence="2">Uncharacterized protein</fullName>
    </submittedName>
</protein>
<sequence>MVRKVQMLTLNTEHNKKTSPTSPSRQYVAVIKDVQKVCSHVTIQSSMKKDVNTETSSTRMIAKGGNMAVTLGEIAAMNY</sequence>